<evidence type="ECO:0000256" key="1">
    <source>
        <dbReference type="SAM" id="MobiDB-lite"/>
    </source>
</evidence>
<sequence>MTEDTTTGPAPRGRLAAVGPVPLLAALLAVDLALIAASVVRLVTAGPDLTDPWLLETDGGWAEVVGYAHQAVLGLLLLALCLLTRHLVWAAYAALFLLALADDSLRLHENRGAWLADRLAARLWFPPDGFLGLRASDLGELLLWALLAAAPLLAAVLLHRRADGWDRRASRGMAVLVAAYVFCGAVLDQVHVLFLDSWVGDVVGTVEDGGELVVLSASVGYVAGRLADRRRARAAGGPGAGRSAATPVPVRG</sequence>
<organism evidence="3 4">
    <name type="scientific">Geodermatophilus pulveris</name>
    <dbReference type="NCBI Taxonomy" id="1564159"/>
    <lineage>
        <taxon>Bacteria</taxon>
        <taxon>Bacillati</taxon>
        <taxon>Actinomycetota</taxon>
        <taxon>Actinomycetes</taxon>
        <taxon>Geodermatophilales</taxon>
        <taxon>Geodermatophilaceae</taxon>
        <taxon>Geodermatophilus</taxon>
    </lineage>
</organism>
<dbReference type="AlphaFoldDB" id="A0A239GVQ2"/>
<accession>A0A239GVQ2</accession>
<feature type="region of interest" description="Disordered" evidence="1">
    <location>
        <begin position="233"/>
        <end position="252"/>
    </location>
</feature>
<keyword evidence="2" id="KW-1133">Transmembrane helix</keyword>
<name>A0A239GVQ2_9ACTN</name>
<reference evidence="4" key="1">
    <citation type="submission" date="2017-06" db="EMBL/GenBank/DDBJ databases">
        <authorList>
            <person name="Varghese N."/>
            <person name="Submissions S."/>
        </authorList>
    </citation>
    <scope>NUCLEOTIDE SEQUENCE [LARGE SCALE GENOMIC DNA]</scope>
    <source>
        <strain evidence="4">DSM 46839</strain>
    </source>
</reference>
<keyword evidence="2" id="KW-0472">Membrane</keyword>
<dbReference type="RefSeq" id="WP_089306354.1">
    <property type="nucleotide sequence ID" value="NZ_FZOO01000007.1"/>
</dbReference>
<keyword evidence="2" id="KW-0812">Transmembrane</keyword>
<feature type="transmembrane region" description="Helical" evidence="2">
    <location>
        <begin position="21"/>
        <end position="44"/>
    </location>
</feature>
<dbReference type="OrthoDB" id="9925123at2"/>
<dbReference type="Proteomes" id="UP000198373">
    <property type="component" value="Unassembled WGS sequence"/>
</dbReference>
<feature type="transmembrane region" description="Helical" evidence="2">
    <location>
        <begin position="172"/>
        <end position="194"/>
    </location>
</feature>
<feature type="transmembrane region" description="Helical" evidence="2">
    <location>
        <begin position="141"/>
        <end position="160"/>
    </location>
</feature>
<feature type="transmembrane region" description="Helical" evidence="2">
    <location>
        <begin position="64"/>
        <end position="82"/>
    </location>
</feature>
<evidence type="ECO:0000313" key="4">
    <source>
        <dbReference type="Proteomes" id="UP000198373"/>
    </source>
</evidence>
<dbReference type="EMBL" id="FZOO01000007">
    <property type="protein sequence ID" value="SNS73210.1"/>
    <property type="molecule type" value="Genomic_DNA"/>
</dbReference>
<proteinExistence type="predicted"/>
<keyword evidence="4" id="KW-1185">Reference proteome</keyword>
<protein>
    <submittedName>
        <fullName evidence="3">Uncharacterized protein</fullName>
    </submittedName>
</protein>
<evidence type="ECO:0000256" key="2">
    <source>
        <dbReference type="SAM" id="Phobius"/>
    </source>
</evidence>
<evidence type="ECO:0000313" key="3">
    <source>
        <dbReference type="EMBL" id="SNS73210.1"/>
    </source>
</evidence>
<gene>
    <name evidence="3" type="ORF">SAMN06893096_10782</name>
</gene>